<evidence type="ECO:0000256" key="1">
    <source>
        <dbReference type="ARBA" id="ARBA00006484"/>
    </source>
</evidence>
<proteinExistence type="inferred from homology"/>
<evidence type="ECO:0000313" key="3">
    <source>
        <dbReference type="EMBL" id="AKV58031.1"/>
    </source>
</evidence>
<reference evidence="3 4" key="1">
    <citation type="submission" date="2015-08" db="EMBL/GenBank/DDBJ databases">
        <authorList>
            <person name="Babu N.S."/>
            <person name="Beckwith C.J."/>
            <person name="Beseler K.G."/>
            <person name="Brison A."/>
            <person name="Carone J.V."/>
            <person name="Caskin T.P."/>
            <person name="Diamond M."/>
            <person name="Durham M.E."/>
            <person name="Foxe J.M."/>
            <person name="Go M."/>
            <person name="Henderson B.A."/>
            <person name="Jones I.B."/>
            <person name="McGettigan J.A."/>
            <person name="Micheletti S.J."/>
            <person name="Nasrallah M.E."/>
            <person name="Ortiz D."/>
            <person name="Piller C.R."/>
            <person name="Privatt S.R."/>
            <person name="Schneider S.L."/>
            <person name="Sharp S."/>
            <person name="Smith T.C."/>
            <person name="Stanton J.D."/>
            <person name="Ullery H.E."/>
            <person name="Wilson R.J."/>
            <person name="Serrano M.G."/>
            <person name="Buck G."/>
            <person name="Lee V."/>
            <person name="Wang Y."/>
            <person name="Carvalho R."/>
            <person name="Voegtly L."/>
            <person name="Shi R."/>
            <person name="Duckworth R."/>
            <person name="Johnson A."/>
            <person name="Loviza R."/>
            <person name="Walstead R."/>
            <person name="Shah Z."/>
            <person name="Kiflezghi M."/>
            <person name="Wade K."/>
            <person name="Ball S.L."/>
            <person name="Bradley K.W."/>
            <person name="Asai D.J."/>
            <person name="Bowman C.A."/>
            <person name="Russell D.A."/>
            <person name="Pope W.H."/>
            <person name="Jacobs-Sera D."/>
            <person name="Hendrix R.W."/>
            <person name="Hatfull G.F."/>
        </authorList>
    </citation>
    <scope>NUCLEOTIDE SEQUENCE [LARGE SCALE GENOMIC DNA]</scope>
    <source>
        <strain evidence="3 4">PUDD_83A45</strain>
    </source>
</reference>
<dbReference type="CDD" id="cd11731">
    <property type="entry name" value="Lin1944_like_SDR_c"/>
    <property type="match status" value="1"/>
</dbReference>
<dbReference type="EMBL" id="CP012342">
    <property type="protein sequence ID" value="AKV58031.1"/>
    <property type="molecule type" value="Genomic_DNA"/>
</dbReference>
<dbReference type="PRINTS" id="PR00081">
    <property type="entry name" value="GDHRDH"/>
</dbReference>
<dbReference type="Pfam" id="PF13561">
    <property type="entry name" value="adh_short_C2"/>
    <property type="match status" value="1"/>
</dbReference>
<sequence length="200" mass="20820">MRVVVVGASGTVGQAVAHAFRQQGDEVIEASRRSEPPLDITDPASIDAFFDHAGAVDAIVSATGSTPFVSVNEATAEEFQKGLSNKLLGQINLVLYGKKYLNDGGSVTLSAGILNHHPVGGSVISSTVNGGLEAFAHAAALELERGLRVNVVSASVIAEALDSYGEYFVGFEPIPAARAASYFVRSAHGIENGETFLVFS</sequence>
<name>A0A0K1RA01_9CORY</name>
<evidence type="ECO:0000256" key="2">
    <source>
        <dbReference type="ARBA" id="ARBA00023002"/>
    </source>
</evidence>
<dbReference type="Gene3D" id="3.40.50.720">
    <property type="entry name" value="NAD(P)-binding Rossmann-like Domain"/>
    <property type="match status" value="1"/>
</dbReference>
<dbReference type="PANTHER" id="PTHR43477:SF1">
    <property type="entry name" value="DIHYDROANTICAPSIN 7-DEHYDROGENASE"/>
    <property type="match status" value="1"/>
</dbReference>
<dbReference type="InterPro" id="IPR002347">
    <property type="entry name" value="SDR_fam"/>
</dbReference>
<dbReference type="NCBIfam" id="NF005754">
    <property type="entry name" value="PRK07578.1"/>
    <property type="match status" value="1"/>
</dbReference>
<keyword evidence="2" id="KW-0560">Oxidoreductase</keyword>
<dbReference type="InterPro" id="IPR036291">
    <property type="entry name" value="NAD(P)-bd_dom_sf"/>
</dbReference>
<dbReference type="SUPFAM" id="SSF51735">
    <property type="entry name" value="NAD(P)-binding Rossmann-fold domains"/>
    <property type="match status" value="1"/>
</dbReference>
<keyword evidence="4" id="KW-1185">Reference proteome</keyword>
<dbReference type="RefSeq" id="WP_052203562.1">
    <property type="nucleotide sequence ID" value="NZ_CALUAC010000002.1"/>
</dbReference>
<dbReference type="KEGG" id="crie:AK829_01335"/>
<organism evidence="3 4">
    <name type="scientific">Corynebacterium riegelii</name>
    <dbReference type="NCBI Taxonomy" id="156976"/>
    <lineage>
        <taxon>Bacteria</taxon>
        <taxon>Bacillati</taxon>
        <taxon>Actinomycetota</taxon>
        <taxon>Actinomycetes</taxon>
        <taxon>Mycobacteriales</taxon>
        <taxon>Corynebacteriaceae</taxon>
        <taxon>Corynebacterium</taxon>
    </lineage>
</organism>
<dbReference type="Proteomes" id="UP000060016">
    <property type="component" value="Chromosome"/>
</dbReference>
<dbReference type="InterPro" id="IPR051122">
    <property type="entry name" value="SDR_DHRS6-like"/>
</dbReference>
<dbReference type="PATRIC" id="fig|156976.3.peg.257"/>
<dbReference type="PANTHER" id="PTHR43477">
    <property type="entry name" value="DIHYDROANTICAPSIN 7-DEHYDROGENASE"/>
    <property type="match status" value="1"/>
</dbReference>
<evidence type="ECO:0000313" key="4">
    <source>
        <dbReference type="Proteomes" id="UP000060016"/>
    </source>
</evidence>
<accession>A0A0K1RA01</accession>
<dbReference type="GO" id="GO:0016491">
    <property type="term" value="F:oxidoreductase activity"/>
    <property type="evidence" value="ECO:0007669"/>
    <property type="project" value="UniProtKB-KW"/>
</dbReference>
<gene>
    <name evidence="3" type="ORF">AK829_01335</name>
</gene>
<dbReference type="AlphaFoldDB" id="A0A0K1RA01"/>
<comment type="similarity">
    <text evidence="1">Belongs to the short-chain dehydrogenases/reductases (SDR) family.</text>
</comment>
<protein>
    <submittedName>
        <fullName evidence="3">Short-chain dehydrogenase</fullName>
    </submittedName>
</protein>
<dbReference type="STRING" id="156976.AK829_01335"/>